<gene>
    <name evidence="10" type="ORF">EAS64_04325</name>
</gene>
<evidence type="ECO:0000256" key="1">
    <source>
        <dbReference type="ARBA" id="ARBA00007523"/>
    </source>
</evidence>
<organism evidence="10 11">
    <name type="scientific">Trebonia kvetii</name>
    <dbReference type="NCBI Taxonomy" id="2480626"/>
    <lineage>
        <taxon>Bacteria</taxon>
        <taxon>Bacillati</taxon>
        <taxon>Actinomycetota</taxon>
        <taxon>Actinomycetes</taxon>
        <taxon>Streptosporangiales</taxon>
        <taxon>Treboniaceae</taxon>
        <taxon>Trebonia</taxon>
    </lineage>
</organism>
<feature type="domain" description="NADH-ubiquinone oxidoreductase 51kDa subunit FMN-binding" evidence="7">
    <location>
        <begin position="85"/>
        <end position="241"/>
    </location>
</feature>
<proteinExistence type="inferred from homology"/>
<dbReference type="PANTHER" id="PTHR43578:SF3">
    <property type="entry name" value="NADH-QUINONE OXIDOREDUCTASE SUBUNIT F"/>
    <property type="match status" value="1"/>
</dbReference>
<dbReference type="Pfam" id="PF10531">
    <property type="entry name" value="SLBB"/>
    <property type="match status" value="1"/>
</dbReference>
<evidence type="ECO:0000256" key="5">
    <source>
        <dbReference type="ARBA" id="ARBA00023014"/>
    </source>
</evidence>
<dbReference type="GO" id="GO:0051539">
    <property type="term" value="F:4 iron, 4 sulfur cluster binding"/>
    <property type="evidence" value="ECO:0007669"/>
    <property type="project" value="UniProtKB-KW"/>
</dbReference>
<dbReference type="Proteomes" id="UP000460272">
    <property type="component" value="Unassembled WGS sequence"/>
</dbReference>
<feature type="region of interest" description="Disordered" evidence="6">
    <location>
        <begin position="1"/>
        <end position="33"/>
    </location>
</feature>
<evidence type="ECO:0000259" key="8">
    <source>
        <dbReference type="Pfam" id="PF10531"/>
    </source>
</evidence>
<keyword evidence="3" id="KW-0479">Metal-binding</keyword>
<keyword evidence="5" id="KW-0411">Iron-sulfur</keyword>
<evidence type="ECO:0000313" key="10">
    <source>
        <dbReference type="EMBL" id="TVZ06616.1"/>
    </source>
</evidence>
<dbReference type="Gene3D" id="1.20.1440.230">
    <property type="entry name" value="NADH-ubiquinone oxidoreductase 51kDa subunit, iron-sulphur binding domain"/>
    <property type="match status" value="1"/>
</dbReference>
<comment type="similarity">
    <text evidence="1">Belongs to the complex I 51 kDa subunit family.</text>
</comment>
<reference evidence="10 11" key="1">
    <citation type="submission" date="2018-11" db="EMBL/GenBank/DDBJ databases">
        <title>Trebonia kvetii gen.nov., sp.nov., a novel acidophilic actinobacterium, and proposal of the new actinobacterial family Treboniaceae fam. nov.</title>
        <authorList>
            <person name="Rapoport D."/>
            <person name="Sagova-Mareckova M."/>
            <person name="Sedlacek I."/>
            <person name="Provaznik J."/>
            <person name="Kralova S."/>
            <person name="Pavlinic D."/>
            <person name="Benes V."/>
            <person name="Kopecky J."/>
        </authorList>
    </citation>
    <scope>NUCLEOTIDE SEQUENCE [LARGE SCALE GENOMIC DNA]</scope>
    <source>
        <strain evidence="10 11">15Tr583</strain>
    </source>
</reference>
<dbReference type="PANTHER" id="PTHR43578">
    <property type="entry name" value="NADH-QUINONE OXIDOREDUCTASE SUBUNIT F"/>
    <property type="match status" value="1"/>
</dbReference>
<dbReference type="EMBL" id="RPFW01000001">
    <property type="protein sequence ID" value="TVZ06616.1"/>
    <property type="molecule type" value="Genomic_DNA"/>
</dbReference>
<feature type="domain" description="Soluble ligand binding" evidence="8">
    <location>
        <begin position="266"/>
        <end position="294"/>
    </location>
</feature>
<dbReference type="InterPro" id="IPR037225">
    <property type="entry name" value="Nuo51_FMN-bd_sf"/>
</dbReference>
<evidence type="ECO:0000256" key="3">
    <source>
        <dbReference type="ARBA" id="ARBA00022723"/>
    </source>
</evidence>
<evidence type="ECO:0000256" key="6">
    <source>
        <dbReference type="SAM" id="MobiDB-lite"/>
    </source>
</evidence>
<accession>A0A6P2C8G1</accession>
<dbReference type="Gene3D" id="3.10.20.600">
    <property type="match status" value="1"/>
</dbReference>
<dbReference type="GO" id="GO:0046872">
    <property type="term" value="F:metal ion binding"/>
    <property type="evidence" value="ECO:0007669"/>
    <property type="project" value="UniProtKB-KW"/>
</dbReference>
<evidence type="ECO:0000313" key="11">
    <source>
        <dbReference type="Proteomes" id="UP000460272"/>
    </source>
</evidence>
<keyword evidence="11" id="KW-1185">Reference proteome</keyword>
<dbReference type="SUPFAM" id="SSF142984">
    <property type="entry name" value="Nqo1 middle domain-like"/>
    <property type="match status" value="1"/>
</dbReference>
<keyword evidence="4" id="KW-0408">Iron</keyword>
<keyword evidence="2" id="KW-0004">4Fe-4S</keyword>
<dbReference type="OrthoDB" id="9805533at2"/>
<dbReference type="AlphaFoldDB" id="A0A6P2C8G1"/>
<dbReference type="InterPro" id="IPR011538">
    <property type="entry name" value="Nuo51_FMN-bd"/>
</dbReference>
<dbReference type="Gene3D" id="3.40.50.11540">
    <property type="entry name" value="NADH-ubiquinone oxidoreductase 51kDa subunit"/>
    <property type="match status" value="1"/>
</dbReference>
<evidence type="ECO:0000256" key="2">
    <source>
        <dbReference type="ARBA" id="ARBA00022485"/>
    </source>
</evidence>
<feature type="domain" description="NADH-ubiquinone oxidoreductase 51kDa subunit iron-sulphur binding" evidence="9">
    <location>
        <begin position="353"/>
        <end position="431"/>
    </location>
</feature>
<sequence>MAVPPGAVISARAARSGPMTRSPESTCPPSTAVDVPGTAVLPRLLPEVAVGRTVSASLREHLGRHGTRPSCAGDWRHRQRLIDEVARANLTGRGGAAFPTAVKLRALAGAARPPVVIANGVEGEPASAKDKVLLRSAPHLVLDGAVCAAELTGASEVVIVAHRAVWEAVHQAAEERRRAGCDPVPVRVRAAAAGFTAGEASAVVHWAERGVPAPTGRPPRLGGPGRRPATLVQNVETLAHLALIMRYGASWFSSAGTPAEPGTRLVTLLGAVRNPGVYEVETGMLVGDMLKLAGNDGAPLGALLIGGYFGTWAVAADALSLPFSAAGLAAAGASPGAGVVAALPATACGLAETARLTRYLAGSSAGQCGPCVFGLDAIARELEQAAAGASCDLIRVRRWLGDVTGRGACRHPDGTALMVASALRVFRAEIGLHTRGCCSATQTTGVLPVHDQVLP</sequence>
<dbReference type="InterPro" id="IPR037207">
    <property type="entry name" value="Nuop51_4Fe4S-bd_sf"/>
</dbReference>
<dbReference type="InterPro" id="IPR019554">
    <property type="entry name" value="Soluble_ligand-bd"/>
</dbReference>
<dbReference type="SUPFAM" id="SSF140490">
    <property type="entry name" value="Nqo1C-terminal domain-like"/>
    <property type="match status" value="1"/>
</dbReference>
<evidence type="ECO:0000259" key="9">
    <source>
        <dbReference type="Pfam" id="PF10589"/>
    </source>
</evidence>
<dbReference type="Pfam" id="PF10589">
    <property type="entry name" value="NADH_4Fe-4S"/>
    <property type="match status" value="1"/>
</dbReference>
<evidence type="ECO:0008006" key="12">
    <source>
        <dbReference type="Google" id="ProtNLM"/>
    </source>
</evidence>
<evidence type="ECO:0000259" key="7">
    <source>
        <dbReference type="Pfam" id="PF01512"/>
    </source>
</evidence>
<name>A0A6P2C8G1_9ACTN</name>
<dbReference type="InterPro" id="IPR019575">
    <property type="entry name" value="Nuop51_4Fe4S-bd"/>
</dbReference>
<protein>
    <recommendedName>
        <fullName evidence="12">Proton-conducting membrane transporter</fullName>
    </recommendedName>
</protein>
<comment type="caution">
    <text evidence="10">The sequence shown here is derived from an EMBL/GenBank/DDBJ whole genome shotgun (WGS) entry which is preliminary data.</text>
</comment>
<dbReference type="SUPFAM" id="SSF142019">
    <property type="entry name" value="Nqo1 FMN-binding domain-like"/>
    <property type="match status" value="1"/>
</dbReference>
<evidence type="ECO:0000256" key="4">
    <source>
        <dbReference type="ARBA" id="ARBA00023004"/>
    </source>
</evidence>
<dbReference type="Pfam" id="PF01512">
    <property type="entry name" value="Complex1_51K"/>
    <property type="match status" value="1"/>
</dbReference>